<evidence type="ECO:0000313" key="1">
    <source>
        <dbReference type="EMBL" id="QBP37114.1"/>
    </source>
</evidence>
<protein>
    <submittedName>
        <fullName evidence="1">Capsid protein</fullName>
    </submittedName>
</protein>
<dbReference type="InterPro" id="IPR057000">
    <property type="entry name" value="Smaco_capsid"/>
</dbReference>
<dbReference type="EMBL" id="MH500318">
    <property type="protein sequence ID" value="QBP37114.1"/>
    <property type="molecule type" value="Genomic_DNA"/>
</dbReference>
<gene>
    <name evidence="1" type="primary">CP</name>
</gene>
<reference evidence="1" key="1">
    <citation type="submission" date="2018-06" db="EMBL/GenBank/DDBJ databases">
        <title>CRESS-DNA (Smacoviridae) genomes identified in human, pigs, wild boar, rats and goat.</title>
        <authorList>
            <person name="Ashworth J.L."/>
        </authorList>
    </citation>
    <scope>NUCLEOTIDE SEQUENCE</scope>
    <source>
        <strain evidence="1">17499x89_1156</strain>
    </source>
</reference>
<organism evidence="1">
    <name type="scientific">Porcine associated porprismacovirus</name>
    <dbReference type="NCBI Taxonomy" id="2496634"/>
    <lineage>
        <taxon>Viruses</taxon>
        <taxon>Monodnaviria</taxon>
        <taxon>Shotokuvirae</taxon>
        <taxon>Cressdnaviricota</taxon>
        <taxon>Arfiviricetes</taxon>
        <taxon>Cremevirales</taxon>
        <taxon>Smacoviridae</taxon>
        <taxon>Porprismacovirus</taxon>
    </lineage>
</organism>
<accession>A0A482JPV3</accession>
<name>A0A482JPV3_9VIRU</name>
<dbReference type="Pfam" id="PF23784">
    <property type="entry name" value="Smaco_capsid"/>
    <property type="match status" value="2"/>
</dbReference>
<sequence>MRVKFTQFFDICSDSTKFSTFTVTAGGDYVKARCLPQFMCYKYFKLGRVSVKLVPASTLPVDPTGLSYEAGEATVDPRDMFNPGLVRITNGEYVGQIGKMEEYYATLLDPRWFKFQLQQGFQRSAVPLVYNIGEIGQDTIPFNGQLCVGDLATTNPINFFQRGSSPSDWTQKSLTDLSQEDITRMIVQRSPIQTGRIKLGWMPTSTVLIQNNQADYNPRPDNLTIVPEVDLMTFILPKAFKTKFYYRVFVESTVYFKEPVAVNPVWVSVKNSVTPAVCQPMDVPKWAIGYSRTEVGESGLAQGPDLNYRHFPNSIPGDGGADDLP</sequence>
<proteinExistence type="predicted"/>